<dbReference type="AlphaFoldDB" id="A0A345CQQ0"/>
<name>A0A345CQQ0_9GAMM</name>
<dbReference type="EMBL" id="CP013970">
    <property type="protein sequence ID" value="AXF75767.1"/>
    <property type="molecule type" value="Genomic_DNA"/>
</dbReference>
<dbReference type="InterPro" id="IPR038191">
    <property type="entry name" value="YciN_sf"/>
</dbReference>
<gene>
    <name evidence="1" type="ORF">AV903_06100</name>
</gene>
<evidence type="ECO:0000313" key="1">
    <source>
        <dbReference type="EMBL" id="AXF75767.1"/>
    </source>
</evidence>
<sequence length="36" mass="4153">MPDSYLVFRGDYFLDKQGLPGEKTTLVFNCISRDLI</sequence>
<proteinExistence type="predicted"/>
<dbReference type="Gene3D" id="3.30.300.360">
    <property type="entry name" value="Protein of unknown function (DUF2498)"/>
    <property type="match status" value="1"/>
</dbReference>
<dbReference type="InterPro" id="IPR019633">
    <property type="entry name" value="DUF2498"/>
</dbReference>
<evidence type="ECO:0000313" key="2">
    <source>
        <dbReference type="Proteomes" id="UP000264980"/>
    </source>
</evidence>
<protein>
    <submittedName>
        <fullName evidence="1">DUF2498 family protein</fullName>
    </submittedName>
</protein>
<organism evidence="1 2">
    <name type="scientific">Erwinia tracheiphila</name>
    <dbReference type="NCBI Taxonomy" id="65700"/>
    <lineage>
        <taxon>Bacteria</taxon>
        <taxon>Pseudomonadati</taxon>
        <taxon>Pseudomonadota</taxon>
        <taxon>Gammaproteobacteria</taxon>
        <taxon>Enterobacterales</taxon>
        <taxon>Erwiniaceae</taxon>
        <taxon>Erwinia</taxon>
    </lineage>
</organism>
<dbReference type="Proteomes" id="UP000264980">
    <property type="component" value="Chromosome"/>
</dbReference>
<dbReference type="Pfam" id="PF10692">
    <property type="entry name" value="DUF2498"/>
    <property type="match status" value="1"/>
</dbReference>
<accession>A0A345CQQ0</accession>
<reference evidence="1 2" key="1">
    <citation type="submission" date="2016-01" db="EMBL/GenBank/DDBJ databases">
        <authorList>
            <person name="Oliw E.H."/>
        </authorList>
    </citation>
    <scope>NUCLEOTIDE SEQUENCE [LARGE SCALE GENOMIC DNA]</scope>
    <source>
        <strain evidence="1 2">MDcuke</strain>
    </source>
</reference>